<evidence type="ECO:0000313" key="8">
    <source>
        <dbReference type="Proteomes" id="UP001360560"/>
    </source>
</evidence>
<dbReference type="EMBL" id="BTFZ01000001">
    <property type="protein sequence ID" value="GMM33373.1"/>
    <property type="molecule type" value="Genomic_DNA"/>
</dbReference>
<name>A0AAV5QGR6_9ASCO</name>
<dbReference type="GeneID" id="90071352"/>
<evidence type="ECO:0000256" key="6">
    <source>
        <dbReference type="RuleBase" id="RU367008"/>
    </source>
</evidence>
<dbReference type="AlphaFoldDB" id="A0AAV5QGR6"/>
<organism evidence="7 8">
    <name type="scientific">Saccharomycopsis crataegensis</name>
    <dbReference type="NCBI Taxonomy" id="43959"/>
    <lineage>
        <taxon>Eukaryota</taxon>
        <taxon>Fungi</taxon>
        <taxon>Dikarya</taxon>
        <taxon>Ascomycota</taxon>
        <taxon>Saccharomycotina</taxon>
        <taxon>Saccharomycetes</taxon>
        <taxon>Saccharomycopsidaceae</taxon>
        <taxon>Saccharomycopsis</taxon>
    </lineage>
</organism>
<gene>
    <name evidence="7" type="ORF">DASC09_006980</name>
</gene>
<dbReference type="Pfam" id="PF05251">
    <property type="entry name" value="Ost5"/>
    <property type="match status" value="1"/>
</dbReference>
<dbReference type="Proteomes" id="UP001360560">
    <property type="component" value="Unassembled WGS sequence"/>
</dbReference>
<dbReference type="GO" id="GO:0008250">
    <property type="term" value="C:oligosaccharyltransferase complex"/>
    <property type="evidence" value="ECO:0007669"/>
    <property type="project" value="UniProtKB-UniRule"/>
</dbReference>
<comment type="subcellular location">
    <subcellularLocation>
        <location evidence="1 6">Membrane</location>
        <topology evidence="1 6">Multi-pass membrane protein</topology>
    </subcellularLocation>
</comment>
<evidence type="ECO:0000256" key="4">
    <source>
        <dbReference type="ARBA" id="ARBA00022989"/>
    </source>
</evidence>
<evidence type="ECO:0000256" key="3">
    <source>
        <dbReference type="ARBA" id="ARBA00022692"/>
    </source>
</evidence>
<comment type="similarity">
    <text evidence="2 6">Belongs to the OST5 family.</text>
</comment>
<dbReference type="GO" id="GO:0006487">
    <property type="term" value="P:protein N-linked glycosylation"/>
    <property type="evidence" value="ECO:0007669"/>
    <property type="project" value="UniProtKB-UniRule"/>
</dbReference>
<keyword evidence="8" id="KW-1185">Reference proteome</keyword>
<keyword evidence="5 6" id="KW-0472">Membrane</keyword>
<proteinExistence type="inferred from homology"/>
<evidence type="ECO:0000256" key="2">
    <source>
        <dbReference type="ARBA" id="ARBA00009825"/>
    </source>
</evidence>
<keyword evidence="4 6" id="KW-1133">Transmembrane helix</keyword>
<accession>A0AAV5QGR6</accession>
<keyword evidence="3 6" id="KW-0812">Transmembrane</keyword>
<dbReference type="InterPro" id="IPR007915">
    <property type="entry name" value="TMEM258/Ost5"/>
</dbReference>
<protein>
    <recommendedName>
        <fullName evidence="6">Dolichyl-diphosphooligosaccharide-protein glycosyltransferase subunit OST5</fullName>
    </recommendedName>
</protein>
<dbReference type="RefSeq" id="XP_064850373.1">
    <property type="nucleotide sequence ID" value="XM_064994301.1"/>
</dbReference>
<sequence>MNSYSNLVSEYASAQTFHSAVPLANQQFMAVVCLLLAVVFVFLNFLIPKTSSTLASSIANNAQYIVYSFLASGLFGIGAIFLSNSVGVYA</sequence>
<comment type="caution">
    <text evidence="7">The sequence shown here is derived from an EMBL/GenBank/DDBJ whole genome shotgun (WGS) entry which is preliminary data.</text>
</comment>
<comment type="function">
    <text evidence="6">Subunit of the oligosaccharyl transferase (OST) complex that catalyzes the initial transfer of a defined glycan (Glc(3)Man(9)GlcNAc(2) in eukaryotes) from the lipid carrier dolichol-pyrophosphate to an asparagine residue within an Asn-X-Ser/Thr consensus motif in nascent polypeptide chains, the first step in protein N-glycosylation. N-glycosylation occurs cotranslationally and the complex associates with the Sec61 complex at the channel-forming translocon complex that mediates protein translocation across the endoplasmic reticulum (ER). All subunits are required for a maximal enzyme activity.</text>
</comment>
<comment type="subunit">
    <text evidence="6">Component of the oligosaccharyltransferase (OST) complex.</text>
</comment>
<feature type="transmembrane region" description="Helical" evidence="6">
    <location>
        <begin position="28"/>
        <end position="47"/>
    </location>
</feature>
<evidence type="ECO:0000256" key="5">
    <source>
        <dbReference type="ARBA" id="ARBA00023136"/>
    </source>
</evidence>
<evidence type="ECO:0000256" key="1">
    <source>
        <dbReference type="ARBA" id="ARBA00004141"/>
    </source>
</evidence>
<feature type="transmembrane region" description="Helical" evidence="6">
    <location>
        <begin position="67"/>
        <end position="89"/>
    </location>
</feature>
<evidence type="ECO:0000313" key="7">
    <source>
        <dbReference type="EMBL" id="GMM33373.1"/>
    </source>
</evidence>
<reference evidence="7 8" key="1">
    <citation type="journal article" date="2023" name="Elife">
        <title>Identification of key yeast species and microbe-microbe interactions impacting larval growth of Drosophila in the wild.</title>
        <authorList>
            <person name="Mure A."/>
            <person name="Sugiura Y."/>
            <person name="Maeda R."/>
            <person name="Honda K."/>
            <person name="Sakurai N."/>
            <person name="Takahashi Y."/>
            <person name="Watada M."/>
            <person name="Katoh T."/>
            <person name="Gotoh A."/>
            <person name="Gotoh Y."/>
            <person name="Taniguchi I."/>
            <person name="Nakamura K."/>
            <person name="Hayashi T."/>
            <person name="Katayama T."/>
            <person name="Uemura T."/>
            <person name="Hattori Y."/>
        </authorList>
    </citation>
    <scope>NUCLEOTIDE SEQUENCE [LARGE SCALE GENOMIC DNA]</scope>
    <source>
        <strain evidence="7 8">SC-9</strain>
    </source>
</reference>